<evidence type="ECO:0000313" key="2">
    <source>
        <dbReference type="EMBL" id="OMJ12489.1"/>
    </source>
</evidence>
<feature type="region of interest" description="Disordered" evidence="1">
    <location>
        <begin position="297"/>
        <end position="320"/>
    </location>
</feature>
<feature type="compositionally biased region" description="Polar residues" evidence="1">
    <location>
        <begin position="297"/>
        <end position="312"/>
    </location>
</feature>
<protein>
    <submittedName>
        <fullName evidence="2">Uncharacterized protein</fullName>
    </submittedName>
</protein>
<accession>A0A1R1XCY8</accession>
<dbReference type="OrthoDB" id="2449782at2759"/>
<dbReference type="AlphaFoldDB" id="A0A1R1XCY8"/>
<dbReference type="Proteomes" id="UP000187283">
    <property type="component" value="Unassembled WGS sequence"/>
</dbReference>
<name>A0A1R1XCY8_9FUNG</name>
<evidence type="ECO:0000313" key="3">
    <source>
        <dbReference type="Proteomes" id="UP000187283"/>
    </source>
</evidence>
<proteinExistence type="predicted"/>
<organism evidence="2 3">
    <name type="scientific">Smittium culicis</name>
    <dbReference type="NCBI Taxonomy" id="133412"/>
    <lineage>
        <taxon>Eukaryota</taxon>
        <taxon>Fungi</taxon>
        <taxon>Fungi incertae sedis</taxon>
        <taxon>Zoopagomycota</taxon>
        <taxon>Kickxellomycotina</taxon>
        <taxon>Harpellomycetes</taxon>
        <taxon>Harpellales</taxon>
        <taxon>Legeriomycetaceae</taxon>
        <taxon>Smittium</taxon>
    </lineage>
</organism>
<reference evidence="2 3" key="1">
    <citation type="submission" date="2017-01" db="EMBL/GenBank/DDBJ databases">
        <authorList>
            <person name="Mah S.A."/>
            <person name="Swanson W.J."/>
            <person name="Moy G.W."/>
            <person name="Vacquier V.D."/>
        </authorList>
    </citation>
    <scope>NUCLEOTIDE SEQUENCE [LARGE SCALE GENOMIC DNA]</scope>
    <source>
        <strain evidence="2 3">GSMNP</strain>
    </source>
</reference>
<sequence>MGKDSIEIVGFLTHLFSKAKITSEPEKLKYPIKSLDPNKRRKILEARADSFEKGFETLSREEKYERLIGDHELEINADKRVIKEIDTMNTLIRRFDDLSLNLISRDREIEKMIRGPIEKPQYRSYSNYKCFNCNQYGNRINQFQAQKTDKILKKDPNLRGETVSNAPKEVNCVELELDETEIFASEKRPHTEDINLTKKKTRVLDEVAPSTDWFTKYNAVLDLKAKELVLEMPGVDVVMKLYTSKPNRRVRDEFEVFCIGIMGEEVVKEENTPTEVINSLNKFEDLFASEFSQLTQTDATENSIDTGDSQPVRQHPYRIP</sequence>
<gene>
    <name evidence="2" type="ORF">AYI70_g9082</name>
</gene>
<evidence type="ECO:0000256" key="1">
    <source>
        <dbReference type="SAM" id="MobiDB-lite"/>
    </source>
</evidence>
<keyword evidence="3" id="KW-1185">Reference proteome</keyword>
<comment type="caution">
    <text evidence="2">The sequence shown here is derived from an EMBL/GenBank/DDBJ whole genome shotgun (WGS) entry which is preliminary data.</text>
</comment>
<dbReference type="EMBL" id="LSSN01003942">
    <property type="protein sequence ID" value="OMJ12489.1"/>
    <property type="molecule type" value="Genomic_DNA"/>
</dbReference>